<dbReference type="Proteomes" id="UP001176021">
    <property type="component" value="Unassembled WGS sequence"/>
</dbReference>
<evidence type="ECO:0000313" key="3">
    <source>
        <dbReference type="Proteomes" id="UP001176021"/>
    </source>
</evidence>
<gene>
    <name evidence="2" type="primary">eutH</name>
    <name evidence="2" type="ORF">M8H41_04470</name>
</gene>
<feature type="transmembrane region" description="Helical" evidence="1">
    <location>
        <begin position="106"/>
        <end position="126"/>
    </location>
</feature>
<feature type="transmembrane region" description="Helical" evidence="1">
    <location>
        <begin position="66"/>
        <end position="86"/>
    </location>
</feature>
<dbReference type="PANTHER" id="PTHR40089">
    <property type="entry name" value="ETHANOLAMINE UTILIZATION PROTEIN EUTH"/>
    <property type="match status" value="1"/>
</dbReference>
<protein>
    <submittedName>
        <fullName evidence="2">Ethanolamine utilization protein EutH</fullName>
    </submittedName>
</protein>
<dbReference type="RefSeq" id="WP_301998398.1">
    <property type="nucleotide sequence ID" value="NZ_JAMJEV010000003.1"/>
</dbReference>
<feature type="transmembrane region" description="Helical" evidence="1">
    <location>
        <begin position="183"/>
        <end position="207"/>
    </location>
</feature>
<feature type="transmembrane region" description="Helical" evidence="1">
    <location>
        <begin position="270"/>
        <end position="288"/>
    </location>
</feature>
<keyword evidence="1" id="KW-0812">Transmembrane</keyword>
<evidence type="ECO:0000313" key="2">
    <source>
        <dbReference type="EMBL" id="MDO0822111.1"/>
    </source>
</evidence>
<feature type="transmembrane region" description="Helical" evidence="1">
    <location>
        <begin position="138"/>
        <end position="163"/>
    </location>
</feature>
<sequence length="413" mass="44564">MVIFGKLMISIIMACCLAGAVASAVKEDSELGQSFINGIETIGTIFLPIAGIMISIPYLTIFIEKVFGSIYSFIGADLAIAATTFIPSDIGGYVLAQALAQSPEAWIMSMVVGIMAAPTILYNIPIGLTMLEKEDHQYLALGMMSGMLAVPFGVFVTCMILFFSHIPVREAISTNADATYVLSFGLVSIFINLLPLIIICVLFALGLKLIPKKMIKGFMIYGKILMAALKLVVAFAIIEYFTGVFSTVLGGWSFDPFIADEEERFRALEITGIIGIMLAGAFPMVYLLKKYLQKPLTKIGTKLGLTYAGSAGLVAASANVLAMFATVKDMPPKDKVKCIAYSVCAGYLLGDYLSFTANFQPTLIVPVFIGQLCGGIMGIFIADKLSVPQAIRIAEEHERKTNKENGKEYCEGL</sequence>
<comment type="caution">
    <text evidence="2">The sequence shown here is derived from an EMBL/GenBank/DDBJ whole genome shotgun (WGS) entry which is preliminary data.</text>
</comment>
<keyword evidence="1" id="KW-0472">Membrane</keyword>
<organism evidence="2 3">
    <name type="scientific">Desulfosporosinus nitroreducens</name>
    <dbReference type="NCBI Taxonomy" id="2018668"/>
    <lineage>
        <taxon>Bacteria</taxon>
        <taxon>Bacillati</taxon>
        <taxon>Bacillota</taxon>
        <taxon>Clostridia</taxon>
        <taxon>Eubacteriales</taxon>
        <taxon>Desulfitobacteriaceae</taxon>
        <taxon>Desulfosporosinus</taxon>
    </lineage>
</organism>
<dbReference type="PANTHER" id="PTHR40089:SF1">
    <property type="entry name" value="ETHANOLAMINE PERMEASE EUTH-RELATED"/>
    <property type="match status" value="1"/>
</dbReference>
<feature type="transmembrane region" description="Helical" evidence="1">
    <location>
        <begin position="228"/>
        <end position="250"/>
    </location>
</feature>
<dbReference type="EMBL" id="JAMJEV010000003">
    <property type="protein sequence ID" value="MDO0822111.1"/>
    <property type="molecule type" value="Genomic_DNA"/>
</dbReference>
<proteinExistence type="predicted"/>
<evidence type="ECO:0000256" key="1">
    <source>
        <dbReference type="SAM" id="Phobius"/>
    </source>
</evidence>
<feature type="transmembrane region" description="Helical" evidence="1">
    <location>
        <begin position="363"/>
        <end position="382"/>
    </location>
</feature>
<dbReference type="InterPro" id="IPR007441">
    <property type="entry name" value="EutH"/>
</dbReference>
<reference evidence="2" key="1">
    <citation type="submission" date="2022-05" db="EMBL/GenBank/DDBJ databases">
        <title>Expanded diversity of anoxic marine methylotrophy in a Black Sea sulfate reducing microorganism.</title>
        <authorList>
            <person name="Fischer P.Q."/>
            <person name="Stams A.J.M."/>
            <person name="Villanueva L."/>
            <person name="Sousa D.Z."/>
        </authorList>
    </citation>
    <scope>NUCLEOTIDE SEQUENCE</scope>
    <source>
        <strain evidence="2">P130</strain>
    </source>
</reference>
<feature type="transmembrane region" description="Helical" evidence="1">
    <location>
        <begin position="38"/>
        <end position="59"/>
    </location>
</feature>
<keyword evidence="3" id="KW-1185">Reference proteome</keyword>
<keyword evidence="1" id="KW-1133">Transmembrane helix</keyword>
<dbReference type="NCBIfam" id="NF011668">
    <property type="entry name" value="PRK15086.1-4"/>
    <property type="match status" value="1"/>
</dbReference>
<name>A0ABT8QLA1_9FIRM</name>
<accession>A0ABT8QLA1</accession>
<dbReference type="PIRSF" id="PIRSF019466">
    <property type="entry name" value="EutH"/>
    <property type="match status" value="1"/>
</dbReference>
<dbReference type="Pfam" id="PF04346">
    <property type="entry name" value="EutH"/>
    <property type="match status" value="1"/>
</dbReference>